<dbReference type="SMART" id="SM00387">
    <property type="entry name" value="HATPase_c"/>
    <property type="match status" value="1"/>
</dbReference>
<dbReference type="CDD" id="cd16916">
    <property type="entry name" value="HATPase_CheA-like"/>
    <property type="match status" value="1"/>
</dbReference>
<dbReference type="CDD" id="cd00088">
    <property type="entry name" value="HPT"/>
    <property type="match status" value="1"/>
</dbReference>
<dbReference type="eggNOG" id="COG0745">
    <property type="taxonomic scope" value="Bacteria"/>
</dbReference>
<keyword evidence="9" id="KW-0175">Coiled coil</keyword>
<keyword evidence="4" id="KW-0808">Transferase</keyword>
<sequence>MNQDQIKLNFLEEAQDCFHTVESNLLNLSAEIAQPEILDLILREVHSVKGGAGMMGFTILSDVAHRLEDFLKILRIHHHSTHIPLEVENLMLRAVDAMVIIKDGYLGEQEMTSQWLEKEVTPIFEQLKEHLGELQDEDEDLLLKQQDQASDGELLMFEEGVDSILDELEQQISDLPPEELSSALILTSEKILMFARMAELEPVINLCESVQQRAVICEPDSIFALSQEALRVWRRSHGLVVRGSLDKLPWDLDSVSSLELDSESLTLDFDNDELSSLTQALNEAADLELSFDNEGLSLEELSNLALEFEGLEDYQKENDQDYAIEDTFAEINNFDLTEENPIPFPQPQIVKTPPQTGKTVKVPVEQLSQFNSLFGKLILERNRLNLRLEQLRSFAQLMQKRMNQLERSNGQLRNWYDHASSEGWINPSDSVAFRPWGNQSLITNATLQDFDTLEMDRYSDLHLISQEQIEIIVQLKEVSTDINFGINDLNQALQELNHTMQSLQKNATRIQMRPFADLVRSFPRFIRDLGMQFNKKVNLTIEGENTLLDRTFIEALNAPLTHLLRNAFDHGIEDSQTRRALGKPPHGNITLSAFNRGTQIVITIKDDGAGVSLEKISQRLVSMGISEEEIARMKPSQMIDYIFEPGFSTASQVTELSGRGVGMDIVRSNIQELRGEIHAHSIPHQGTTFTLTLPFNLSILRVMIVEAQQMVFAIPVNSVKEMISSPPLSNDQKATVIDIDWQNQTIPMVNIEQVFIFNRPSKPFEMSGNPVIDKPTALIVGEDNNYGAIHLDRYWGEQEVTIRPIETHLPLPPGFISSMILGDGRVLPVIDPMVIVKEAQEQINTSIEDDILVPEYIKPFQPERHNTILIVDDSINVRRYLASTLEKAGYQVEQAKDGQEAVDKLYAGISVQGIICDIEMPRLDGYGVLEEIKGKSKFKFLPIIMLTSRSNEKHKKLAFNLGADAYFSKPYNEKDLLGIIDQLINVNYI</sequence>
<dbReference type="SUPFAM" id="SSF52172">
    <property type="entry name" value="CheY-like"/>
    <property type="match status" value="1"/>
</dbReference>
<dbReference type="Proteomes" id="UP000010483">
    <property type="component" value="Chromosome"/>
</dbReference>
<evidence type="ECO:0000256" key="6">
    <source>
        <dbReference type="ARBA" id="ARBA00023012"/>
    </source>
</evidence>
<evidence type="ECO:0000256" key="7">
    <source>
        <dbReference type="PROSITE-ProRule" id="PRU00110"/>
    </source>
</evidence>
<dbReference type="PRINTS" id="PR00344">
    <property type="entry name" value="BCTRLSENSOR"/>
</dbReference>
<organism evidence="14 15">
    <name type="scientific">Cyanobacterium stanieri (strain ATCC 29140 / PCC 7202)</name>
    <dbReference type="NCBI Taxonomy" id="292563"/>
    <lineage>
        <taxon>Bacteria</taxon>
        <taxon>Bacillati</taxon>
        <taxon>Cyanobacteriota</taxon>
        <taxon>Cyanophyceae</taxon>
        <taxon>Oscillatoriophycideae</taxon>
        <taxon>Chroococcales</taxon>
        <taxon>Geminocystaceae</taxon>
        <taxon>Cyanobacterium</taxon>
    </lineage>
</organism>
<dbReference type="Pfam" id="PF01584">
    <property type="entry name" value="CheW"/>
    <property type="match status" value="1"/>
</dbReference>
<dbReference type="InterPro" id="IPR011006">
    <property type="entry name" value="CheY-like_superfamily"/>
</dbReference>
<name>K9YPX1_CYASC</name>
<evidence type="ECO:0000256" key="2">
    <source>
        <dbReference type="ARBA" id="ARBA00012438"/>
    </source>
</evidence>
<gene>
    <name evidence="14" type="ordered locus">Cyast_2569</name>
</gene>
<dbReference type="InterPro" id="IPR036890">
    <property type="entry name" value="HATPase_C_sf"/>
</dbReference>
<keyword evidence="3 8" id="KW-0597">Phosphoprotein</keyword>
<dbReference type="InterPro" id="IPR004105">
    <property type="entry name" value="CheA-like_dim"/>
</dbReference>
<dbReference type="Pfam" id="PF00072">
    <property type="entry name" value="Response_reg"/>
    <property type="match status" value="1"/>
</dbReference>
<dbReference type="HOGENOM" id="CLU_000650_2_1_3"/>
<dbReference type="EMBL" id="CP003940">
    <property type="protein sequence ID" value="AFZ48512.1"/>
    <property type="molecule type" value="Genomic_DNA"/>
</dbReference>
<dbReference type="AlphaFoldDB" id="K9YPX1"/>
<dbReference type="FunFam" id="3.30.565.10:FF:000016">
    <property type="entry name" value="Chemotaxis protein CheA, putative"/>
    <property type="match status" value="1"/>
</dbReference>
<feature type="domain" description="HPt" evidence="13">
    <location>
        <begin position="1"/>
        <end position="105"/>
    </location>
</feature>
<dbReference type="GO" id="GO:0005737">
    <property type="term" value="C:cytoplasm"/>
    <property type="evidence" value="ECO:0007669"/>
    <property type="project" value="InterPro"/>
</dbReference>
<dbReference type="EC" id="2.7.13.3" evidence="2"/>
<evidence type="ECO:0000259" key="10">
    <source>
        <dbReference type="PROSITE" id="PS50109"/>
    </source>
</evidence>
<dbReference type="InterPro" id="IPR008207">
    <property type="entry name" value="Sig_transdc_His_kin_Hpt_dom"/>
</dbReference>
<dbReference type="KEGG" id="csn:Cyast_2569"/>
<feature type="domain" description="CheW-like" evidence="12">
    <location>
        <begin position="699"/>
        <end position="841"/>
    </location>
</feature>
<evidence type="ECO:0000259" key="12">
    <source>
        <dbReference type="PROSITE" id="PS50851"/>
    </source>
</evidence>
<dbReference type="eggNOG" id="COG2198">
    <property type="taxonomic scope" value="Bacteria"/>
</dbReference>
<dbReference type="Gene3D" id="3.30.565.10">
    <property type="entry name" value="Histidine kinase-like ATPase, C-terminal domain"/>
    <property type="match status" value="1"/>
</dbReference>
<evidence type="ECO:0000259" key="11">
    <source>
        <dbReference type="PROSITE" id="PS50110"/>
    </source>
</evidence>
<dbReference type="PANTHER" id="PTHR43395:SF1">
    <property type="entry name" value="CHEMOTAXIS PROTEIN CHEA"/>
    <property type="match status" value="1"/>
</dbReference>
<keyword evidence="5 14" id="KW-0418">Kinase</keyword>
<evidence type="ECO:0000256" key="9">
    <source>
        <dbReference type="SAM" id="Coils"/>
    </source>
</evidence>
<feature type="coiled-coil region" evidence="9">
    <location>
        <begin position="486"/>
        <end position="513"/>
    </location>
</feature>
<reference evidence="15" key="1">
    <citation type="journal article" date="2013" name="Proc. Natl. Acad. Sci. U.S.A.">
        <title>Improving the coverage of the cyanobacterial phylum using diversity-driven genome sequencing.</title>
        <authorList>
            <person name="Shih P.M."/>
            <person name="Wu D."/>
            <person name="Latifi A."/>
            <person name="Axen S.D."/>
            <person name="Fewer D.P."/>
            <person name="Talla E."/>
            <person name="Calteau A."/>
            <person name="Cai F."/>
            <person name="Tandeau de Marsac N."/>
            <person name="Rippka R."/>
            <person name="Herdman M."/>
            <person name="Sivonen K."/>
            <person name="Coursin T."/>
            <person name="Laurent T."/>
            <person name="Goodwin L."/>
            <person name="Nolan M."/>
            <person name="Davenport K.W."/>
            <person name="Han C.S."/>
            <person name="Rubin E.M."/>
            <person name="Eisen J.A."/>
            <person name="Woyke T."/>
            <person name="Gugger M."/>
            <person name="Kerfeld C.A."/>
        </authorList>
    </citation>
    <scope>NUCLEOTIDE SEQUENCE [LARGE SCALE GENOMIC DNA]</scope>
    <source>
        <strain evidence="15">ATCC 29140 / PCC 7202</strain>
    </source>
</reference>
<dbReference type="Gene3D" id="3.40.50.2300">
    <property type="match status" value="1"/>
</dbReference>
<dbReference type="SMART" id="SM00448">
    <property type="entry name" value="REC"/>
    <property type="match status" value="1"/>
</dbReference>
<dbReference type="SMART" id="SM00260">
    <property type="entry name" value="CheW"/>
    <property type="match status" value="1"/>
</dbReference>
<dbReference type="PROSITE" id="PS50894">
    <property type="entry name" value="HPT"/>
    <property type="match status" value="1"/>
</dbReference>
<dbReference type="Gene3D" id="2.30.30.40">
    <property type="entry name" value="SH3 Domains"/>
    <property type="match status" value="1"/>
</dbReference>
<evidence type="ECO:0000256" key="5">
    <source>
        <dbReference type="ARBA" id="ARBA00022777"/>
    </source>
</evidence>
<dbReference type="STRING" id="292563.Cyast_2569"/>
<feature type="domain" description="Histidine kinase" evidence="10">
    <location>
        <begin position="487"/>
        <end position="697"/>
    </location>
</feature>
<dbReference type="SUPFAM" id="SSF50341">
    <property type="entry name" value="CheW-like"/>
    <property type="match status" value="1"/>
</dbReference>
<dbReference type="PATRIC" id="fig|292563.3.peg.2687"/>
<proteinExistence type="predicted"/>
<dbReference type="InterPro" id="IPR004358">
    <property type="entry name" value="Sig_transdc_His_kin-like_C"/>
</dbReference>
<dbReference type="SUPFAM" id="SSF47226">
    <property type="entry name" value="Histidine-containing phosphotransfer domain, HPT domain"/>
    <property type="match status" value="1"/>
</dbReference>
<dbReference type="Pfam" id="PF01627">
    <property type="entry name" value="Hpt"/>
    <property type="match status" value="1"/>
</dbReference>
<evidence type="ECO:0000259" key="13">
    <source>
        <dbReference type="PROSITE" id="PS50894"/>
    </source>
</evidence>
<accession>K9YPX1</accession>
<dbReference type="BioCyc" id="CSTA292563:G1353-2572-MONOMER"/>
<dbReference type="Pfam" id="PF02518">
    <property type="entry name" value="HATPase_c"/>
    <property type="match status" value="1"/>
</dbReference>
<keyword evidence="15" id="KW-1185">Reference proteome</keyword>
<evidence type="ECO:0000256" key="3">
    <source>
        <dbReference type="ARBA" id="ARBA00022553"/>
    </source>
</evidence>
<dbReference type="Gene3D" id="1.20.120.160">
    <property type="entry name" value="HPT domain"/>
    <property type="match status" value="1"/>
</dbReference>
<dbReference type="InterPro" id="IPR036641">
    <property type="entry name" value="HPT_dom_sf"/>
</dbReference>
<dbReference type="PANTHER" id="PTHR43395">
    <property type="entry name" value="SENSOR HISTIDINE KINASE CHEA"/>
    <property type="match status" value="1"/>
</dbReference>
<protein>
    <recommendedName>
        <fullName evidence="2">histidine kinase</fullName>
        <ecNumber evidence="2">2.7.13.3</ecNumber>
    </recommendedName>
</protein>
<feature type="modified residue" description="4-aspartylphosphate" evidence="8">
    <location>
        <position position="917"/>
    </location>
</feature>
<dbReference type="InterPro" id="IPR001789">
    <property type="entry name" value="Sig_transdc_resp-reg_receiver"/>
</dbReference>
<dbReference type="PROSITE" id="PS50109">
    <property type="entry name" value="HIS_KIN"/>
    <property type="match status" value="1"/>
</dbReference>
<dbReference type="SMART" id="SM01231">
    <property type="entry name" value="H-kinase_dim"/>
    <property type="match status" value="1"/>
</dbReference>
<dbReference type="InterPro" id="IPR051315">
    <property type="entry name" value="Bact_Chemotaxis_CheA"/>
</dbReference>
<evidence type="ECO:0000256" key="4">
    <source>
        <dbReference type="ARBA" id="ARBA00022679"/>
    </source>
</evidence>
<comment type="catalytic activity">
    <reaction evidence="1">
        <text>ATP + protein L-histidine = ADP + protein N-phospho-L-histidine.</text>
        <dbReference type="EC" id="2.7.13.3"/>
    </reaction>
</comment>
<evidence type="ECO:0000256" key="1">
    <source>
        <dbReference type="ARBA" id="ARBA00000085"/>
    </source>
</evidence>
<keyword evidence="6" id="KW-0902">Two-component regulatory system</keyword>
<feature type="domain" description="Response regulatory" evidence="11">
    <location>
        <begin position="867"/>
        <end position="984"/>
    </location>
</feature>
<evidence type="ECO:0000256" key="8">
    <source>
        <dbReference type="PROSITE-ProRule" id="PRU00169"/>
    </source>
</evidence>
<dbReference type="InterPro" id="IPR036061">
    <property type="entry name" value="CheW-like_dom_sf"/>
</dbReference>
<dbReference type="GO" id="GO:0000155">
    <property type="term" value="F:phosphorelay sensor kinase activity"/>
    <property type="evidence" value="ECO:0007669"/>
    <property type="project" value="InterPro"/>
</dbReference>
<dbReference type="PROSITE" id="PS50110">
    <property type="entry name" value="RESPONSE_REGULATORY"/>
    <property type="match status" value="1"/>
</dbReference>
<dbReference type="GO" id="GO:0006935">
    <property type="term" value="P:chemotaxis"/>
    <property type="evidence" value="ECO:0007669"/>
    <property type="project" value="InterPro"/>
</dbReference>
<dbReference type="InterPro" id="IPR005467">
    <property type="entry name" value="His_kinase_dom"/>
</dbReference>
<evidence type="ECO:0000313" key="14">
    <source>
        <dbReference type="EMBL" id="AFZ48512.1"/>
    </source>
</evidence>
<dbReference type="PROSITE" id="PS50851">
    <property type="entry name" value="CHEW"/>
    <property type="match status" value="1"/>
</dbReference>
<dbReference type="InterPro" id="IPR003594">
    <property type="entry name" value="HATPase_dom"/>
</dbReference>
<dbReference type="SMART" id="SM00073">
    <property type="entry name" value="HPT"/>
    <property type="match status" value="1"/>
</dbReference>
<feature type="modified residue" description="Phosphohistidine" evidence="7">
    <location>
        <position position="46"/>
    </location>
</feature>
<dbReference type="SUPFAM" id="SSF55874">
    <property type="entry name" value="ATPase domain of HSP90 chaperone/DNA topoisomerase II/histidine kinase"/>
    <property type="match status" value="1"/>
</dbReference>
<dbReference type="InterPro" id="IPR002545">
    <property type="entry name" value="CheW-lke_dom"/>
</dbReference>
<dbReference type="eggNOG" id="COG0643">
    <property type="taxonomic scope" value="Bacteria"/>
</dbReference>
<evidence type="ECO:0000313" key="15">
    <source>
        <dbReference type="Proteomes" id="UP000010483"/>
    </source>
</evidence>